<dbReference type="EMBL" id="CP053452">
    <property type="protein sequence ID" value="QJW97407.1"/>
    <property type="molecule type" value="Genomic_DNA"/>
</dbReference>
<reference evidence="2" key="1">
    <citation type="submission" date="2020-05" db="EMBL/GenBank/DDBJ databases">
        <title>Frigoriglobus tundricola gen. nov., sp. nov., a psychrotolerant cellulolytic planctomycete of the family Gemmataceae with two divergent copies of 16S rRNA gene.</title>
        <authorList>
            <person name="Kulichevskaya I.S."/>
            <person name="Ivanova A.A."/>
            <person name="Naumoff D.G."/>
            <person name="Beletsky A.V."/>
            <person name="Rijpstra W.I.C."/>
            <person name="Sinninghe Damste J.S."/>
            <person name="Mardanov A.V."/>
            <person name="Ravin N.V."/>
            <person name="Dedysh S.N."/>
        </authorList>
    </citation>
    <scope>NUCLEOTIDE SEQUENCE [LARGE SCALE GENOMIC DNA]</scope>
    <source>
        <strain evidence="2">PL17</strain>
    </source>
</reference>
<gene>
    <name evidence="1" type="ORF">FTUN_4981</name>
</gene>
<dbReference type="Proteomes" id="UP000503447">
    <property type="component" value="Chromosome"/>
</dbReference>
<dbReference type="AlphaFoldDB" id="A0A6M5YTI7"/>
<sequence>MYSVVLLVAATSGGDMASFGGSKGSGCTGYTAGCTGYTAGCHGSSCHGSGFLGMKSSGGLFSKHKGGCHGSTYAGSCTGAPVVASAPPVATTPVGCTGYTAGCTGYTAGCHGSSCHGGGFLGLRNSSGGGLFSKHKGGCSGSCHGW</sequence>
<dbReference type="KEGG" id="ftj:FTUN_4981"/>
<accession>A0A6M5YTI7</accession>
<proteinExistence type="predicted"/>
<keyword evidence="2" id="KW-1185">Reference proteome</keyword>
<organism evidence="1 2">
    <name type="scientific">Frigoriglobus tundricola</name>
    <dbReference type="NCBI Taxonomy" id="2774151"/>
    <lineage>
        <taxon>Bacteria</taxon>
        <taxon>Pseudomonadati</taxon>
        <taxon>Planctomycetota</taxon>
        <taxon>Planctomycetia</taxon>
        <taxon>Gemmatales</taxon>
        <taxon>Gemmataceae</taxon>
        <taxon>Frigoriglobus</taxon>
    </lineage>
</organism>
<evidence type="ECO:0000313" key="2">
    <source>
        <dbReference type="Proteomes" id="UP000503447"/>
    </source>
</evidence>
<dbReference type="RefSeq" id="WP_171472778.1">
    <property type="nucleotide sequence ID" value="NZ_CP053452.2"/>
</dbReference>
<name>A0A6M5YTI7_9BACT</name>
<evidence type="ECO:0000313" key="1">
    <source>
        <dbReference type="EMBL" id="QJW97407.1"/>
    </source>
</evidence>
<protein>
    <submittedName>
        <fullName evidence="1">Uncharacterized protein</fullName>
    </submittedName>
</protein>